<dbReference type="PROSITE" id="PS50293">
    <property type="entry name" value="TPR_REGION"/>
    <property type="match status" value="11"/>
</dbReference>
<dbReference type="Pfam" id="PF13414">
    <property type="entry name" value="TPR_11"/>
    <property type="match status" value="3"/>
</dbReference>
<feature type="repeat" description="TPR" evidence="3">
    <location>
        <begin position="700"/>
        <end position="733"/>
    </location>
</feature>
<feature type="repeat" description="TPR" evidence="3">
    <location>
        <begin position="1042"/>
        <end position="1075"/>
    </location>
</feature>
<dbReference type="PROSITE" id="PS50005">
    <property type="entry name" value="TPR"/>
    <property type="match status" value="13"/>
</dbReference>
<gene>
    <name evidence="5" type="ORF">ICL16_36750</name>
</gene>
<dbReference type="Gene3D" id="2.40.10.10">
    <property type="entry name" value="Trypsin-like serine proteases"/>
    <property type="match status" value="4"/>
</dbReference>
<protein>
    <submittedName>
        <fullName evidence="5">Tetratricopeptide repeat protein</fullName>
    </submittedName>
</protein>
<feature type="repeat" description="TPR" evidence="3">
    <location>
        <begin position="974"/>
        <end position="1007"/>
    </location>
</feature>
<feature type="repeat" description="TPR" evidence="3">
    <location>
        <begin position="804"/>
        <end position="837"/>
    </location>
</feature>
<dbReference type="Pfam" id="PF13365">
    <property type="entry name" value="Trypsin_2"/>
    <property type="match status" value="2"/>
</dbReference>
<evidence type="ECO:0000256" key="2">
    <source>
        <dbReference type="ARBA" id="ARBA00022803"/>
    </source>
</evidence>
<feature type="repeat" description="TPR" evidence="3">
    <location>
        <begin position="734"/>
        <end position="767"/>
    </location>
</feature>
<feature type="repeat" description="TPR" evidence="3">
    <location>
        <begin position="838"/>
        <end position="871"/>
    </location>
</feature>
<dbReference type="InterPro" id="IPR011990">
    <property type="entry name" value="TPR-like_helical_dom_sf"/>
</dbReference>
<dbReference type="InterPro" id="IPR019734">
    <property type="entry name" value="TPR_rpt"/>
</dbReference>
<feature type="repeat" description="TPR" evidence="3">
    <location>
        <begin position="940"/>
        <end position="973"/>
    </location>
</feature>
<evidence type="ECO:0000256" key="4">
    <source>
        <dbReference type="SAM" id="SignalP"/>
    </source>
</evidence>
<dbReference type="Gene3D" id="1.25.40.10">
    <property type="entry name" value="Tetratricopeptide repeat domain"/>
    <property type="match status" value="6"/>
</dbReference>
<dbReference type="RefSeq" id="WP_190836517.1">
    <property type="nucleotide sequence ID" value="NZ_CAWPPI010000110.1"/>
</dbReference>
<dbReference type="AlphaFoldDB" id="A0A8J7CAR6"/>
<evidence type="ECO:0000313" key="6">
    <source>
        <dbReference type="Proteomes" id="UP000629098"/>
    </source>
</evidence>
<dbReference type="PANTHER" id="PTHR44858:SF1">
    <property type="entry name" value="UDP-N-ACETYLGLUCOSAMINE--PEPTIDE N-ACETYLGLUCOSAMINYLTRANSFERASE SPINDLY-RELATED"/>
    <property type="match status" value="1"/>
</dbReference>
<comment type="caution">
    <text evidence="5">The sequence shown here is derived from an EMBL/GenBank/DDBJ whole genome shotgun (WGS) entry which is preliminary data.</text>
</comment>
<keyword evidence="1" id="KW-0677">Repeat</keyword>
<feature type="signal peptide" evidence="4">
    <location>
        <begin position="1"/>
        <end position="20"/>
    </location>
</feature>
<keyword evidence="6" id="KW-1185">Reference proteome</keyword>
<sequence length="1127" mass="126422">MNRSIVIISSLILLHFPTFALGNSSNSSRQVASDNSYCVDKMEPEKGLDLSEKQLQTIASQVTVKVTGDNNGGSGTLLAKRGNSYLVLTNSHVIRAVKTVRLQTSDGKTYPTKIVTNTKLEKLDLALLEFQTNQNYCLAKVAEFLPSNDVSVIAAGFSAEKGAIVFRQGTVQQISKQPFKEGYEIGYNSDIEQGMSGGAIIDKEGILIGINGRGAYPILNTGYIYEDGSRPSVEEIKQMRKLSWGVPVSKALAQVNEDILTAYSLPLPKNSPTVPQAQLTGWLGELEQKAKQITVRIDSTSRANGSGIIIAKDGNTYTVLTADHVVCEREDATKPCGNNSYQILAPDGKQYPVDQSTIKTESGVDLAVVKFTSNATYQVATLADYNPNTGDYIYTAGYPKLGNNSPWRFTIGGIFDKETGLLTVKESDFQSGSSSGSQNVSFLTGGYELVYTSITFGGMSGGPVLDSKGRVIGIHGQAEGEEALDEKTEDSGSSGGKVQIGFSLGIPVSTFLGLATRLGVKPQHVENNPRRPQLNKQQLNSIKEAVLSADVSKGNATAAQWLERGNQLWRLRQYTSAITAFDQAIKLKPSFIYLAYYGKGVALNFQGKYLEAVAAFEQAVRYKRDFAAAWQEQSRVHQVLNQLDKALVAIDQAIQIQLQNRKHPENPNLYNKKYTILNDLKRYPEAEAAITKAIALSSRAAYYNNRGFFYKEQKKWELALDDYNQALRLNPKYILAYNNRGNLYVDQKKWDLALADFNQAIQFNPQDPLAYAYYNRGRLYHNLEKWELALADYNQAIQINPKYADTYNNRGNLYHNHKKWELALSDYNKAIQFNPKLALAYNNRGVLYRSQKKWELALSDYNKAIQFNPKLALAYNNRGMLYKDKQKWELALSDYNKAIQFNPQYADAYYNRGILYAEQQKSDLALADFNQAIDINPQYADAYYNRGIFYYKQQKWELALSDFNKAIQLNPEDADAYTKRGNLYTNQQKWDLALADFNKAIQLHPESANAYYNRGVFYRSQQKWELALADYNKAIQLNPNLTEAYLNRGVLYSKQTKWELALADYNKAIQLNPTLTEAYANRGVLYANMGDKQRAIQDLQQAAKLFQAQNNSAGYEKVMSILKQLQH</sequence>
<feature type="repeat" description="TPR" evidence="3">
    <location>
        <begin position="558"/>
        <end position="591"/>
    </location>
</feature>
<dbReference type="SUPFAM" id="SSF48452">
    <property type="entry name" value="TPR-like"/>
    <property type="match status" value="3"/>
</dbReference>
<dbReference type="InterPro" id="IPR043504">
    <property type="entry name" value="Peptidase_S1_PA_chymotrypsin"/>
</dbReference>
<dbReference type="Pfam" id="PF13431">
    <property type="entry name" value="TPR_17"/>
    <property type="match status" value="1"/>
</dbReference>
<feature type="repeat" description="TPR" evidence="3">
    <location>
        <begin position="770"/>
        <end position="803"/>
    </location>
</feature>
<dbReference type="InterPro" id="IPR009003">
    <property type="entry name" value="Peptidase_S1_PA"/>
</dbReference>
<dbReference type="SMART" id="SM00028">
    <property type="entry name" value="TPR"/>
    <property type="match status" value="15"/>
</dbReference>
<name>A0A8J7CAR6_9CYAN</name>
<evidence type="ECO:0000256" key="1">
    <source>
        <dbReference type="ARBA" id="ARBA00022737"/>
    </source>
</evidence>
<feature type="repeat" description="TPR" evidence="3">
    <location>
        <begin position="1008"/>
        <end position="1041"/>
    </location>
</feature>
<feature type="chain" id="PRO_5035168981" evidence="4">
    <location>
        <begin position="21"/>
        <end position="1127"/>
    </location>
</feature>
<keyword evidence="4" id="KW-0732">Signal</keyword>
<reference evidence="5" key="1">
    <citation type="submission" date="2020-09" db="EMBL/GenBank/DDBJ databases">
        <title>Iningainema tapete sp. nov. (Scytonemataceae, Cyanobacteria) from greenhouses in central Florida (USA) produces two types of nodularin with biosynthetic potential for microcystin-LR and anabaenopeptins.</title>
        <authorList>
            <person name="Berthold D.E."/>
            <person name="Lefler F.W."/>
            <person name="Huang I.-S."/>
            <person name="Abdulla H."/>
            <person name="Zimba P.V."/>
            <person name="Laughinghouse H.D. IV."/>
        </authorList>
    </citation>
    <scope>NUCLEOTIDE SEQUENCE</scope>
    <source>
        <strain evidence="5">BLCCT55</strain>
    </source>
</reference>
<dbReference type="Proteomes" id="UP000629098">
    <property type="component" value="Unassembled WGS sequence"/>
</dbReference>
<evidence type="ECO:0000313" key="5">
    <source>
        <dbReference type="EMBL" id="MBD2777451.1"/>
    </source>
</evidence>
<dbReference type="PANTHER" id="PTHR44858">
    <property type="entry name" value="TETRATRICOPEPTIDE REPEAT PROTEIN 6"/>
    <property type="match status" value="1"/>
</dbReference>
<proteinExistence type="predicted"/>
<dbReference type="SUPFAM" id="SSF50494">
    <property type="entry name" value="Trypsin-like serine proteases"/>
    <property type="match status" value="2"/>
</dbReference>
<dbReference type="Pfam" id="PF13432">
    <property type="entry name" value="TPR_16"/>
    <property type="match status" value="1"/>
</dbReference>
<dbReference type="EMBL" id="JACXAE010000110">
    <property type="protein sequence ID" value="MBD2777451.1"/>
    <property type="molecule type" value="Genomic_DNA"/>
</dbReference>
<dbReference type="InterPro" id="IPR050498">
    <property type="entry name" value="Ycf3"/>
</dbReference>
<feature type="repeat" description="TPR" evidence="3">
    <location>
        <begin position="1076"/>
        <end position="1109"/>
    </location>
</feature>
<accession>A0A8J7CAR6</accession>
<dbReference type="Pfam" id="PF00515">
    <property type="entry name" value="TPR_1"/>
    <property type="match status" value="5"/>
</dbReference>
<evidence type="ECO:0000256" key="3">
    <source>
        <dbReference type="PROSITE-ProRule" id="PRU00339"/>
    </source>
</evidence>
<feature type="repeat" description="TPR" evidence="3">
    <location>
        <begin position="906"/>
        <end position="939"/>
    </location>
</feature>
<feature type="repeat" description="TPR" evidence="3">
    <location>
        <begin position="872"/>
        <end position="905"/>
    </location>
</feature>
<keyword evidence="2 3" id="KW-0802">TPR repeat</keyword>
<organism evidence="5 6">
    <name type="scientific">Iningainema tapete BLCC-T55</name>
    <dbReference type="NCBI Taxonomy" id="2748662"/>
    <lineage>
        <taxon>Bacteria</taxon>
        <taxon>Bacillati</taxon>
        <taxon>Cyanobacteriota</taxon>
        <taxon>Cyanophyceae</taxon>
        <taxon>Nostocales</taxon>
        <taxon>Scytonemataceae</taxon>
        <taxon>Iningainema tapete</taxon>
    </lineage>
</organism>